<keyword evidence="4" id="KW-1185">Reference proteome</keyword>
<feature type="region of interest" description="Disordered" evidence="1">
    <location>
        <begin position="313"/>
        <end position="347"/>
    </location>
</feature>
<protein>
    <recommendedName>
        <fullName evidence="2">DUF3741 domain-containing protein</fullName>
    </recommendedName>
</protein>
<dbReference type="PANTHER" id="PTHR37751:SF1">
    <property type="entry name" value="LOW PROTEIN: M-PHASE INDUCER PHOSPHATASE-LIKE PROTEIN"/>
    <property type="match status" value="1"/>
</dbReference>
<reference evidence="3 4" key="1">
    <citation type="submission" date="2020-08" db="EMBL/GenBank/DDBJ databases">
        <title>Plant Genome Project.</title>
        <authorList>
            <person name="Zhang R.-G."/>
        </authorList>
    </citation>
    <scope>NUCLEOTIDE SEQUENCE [LARGE SCALE GENOMIC DNA]</scope>
    <source>
        <tissue evidence="3">Rhizome</tissue>
    </source>
</reference>
<sequence length="517" mass="56515">MGRKASSKAAPGCMGGVLHYLHFHHLLFAGDASCCTAPFASPPPSSLPLRQPKGLEAPRNSLELDEKKADEFKEIPVGIEIVASKDEEKKSTSSRGEAAPRTPGLVARLMGLETSPPEKPLARKCPWESENKGIKAAVVGGHNRGRPRRPPLQTLSCNVDLGTRSLPESPRASTSARAVDADRRLSLQINRLCQATYFDHSKSPKNKDHDLGKLYRDENKSPRNHHHSREMVKRVVKEIKLNETKARASLTEKKPTPAAGEHHPKIEPSKPKVAVNVVLNKCNKADSERFTGRIKKQHSKSGSLSTLASLFQSSDLPDTNDSKSHPLPSSAVPTSNNRSRPPAGEKCCRSCELKDKNPSFRYEKSIFDHAMNSAGEKWRCYSGSSPVDPLIFHRLELEFPCLLRHGRPFAAEEDDQSRRLLGPLRHRWNRKPLFHLVQEILAGDASASEGEVLDGTEAREVAREVGLEILDGLLAETAGEIGEASHGICIGEQTHVTARAPVPAAQRGGGRGGPTVL</sequence>
<name>A0A8J5F8L6_ZINOF</name>
<comment type="caution">
    <text evidence="3">The sequence shown here is derived from an EMBL/GenBank/DDBJ whole genome shotgun (WGS) entry which is preliminary data.</text>
</comment>
<evidence type="ECO:0000256" key="1">
    <source>
        <dbReference type="SAM" id="MobiDB-lite"/>
    </source>
</evidence>
<feature type="region of interest" description="Disordered" evidence="1">
    <location>
        <begin position="200"/>
        <end position="272"/>
    </location>
</feature>
<dbReference type="EMBL" id="JACMSC010000016">
    <property type="protein sequence ID" value="KAG6481628.1"/>
    <property type="molecule type" value="Genomic_DNA"/>
</dbReference>
<evidence type="ECO:0000313" key="4">
    <source>
        <dbReference type="Proteomes" id="UP000734854"/>
    </source>
</evidence>
<accession>A0A8J5F8L6</accession>
<dbReference type="Pfam" id="PF14383">
    <property type="entry name" value="VARLMGL"/>
    <property type="match status" value="1"/>
</dbReference>
<dbReference type="AlphaFoldDB" id="A0A8J5F8L6"/>
<proteinExistence type="predicted"/>
<feature type="region of interest" description="Disordered" evidence="1">
    <location>
        <begin position="140"/>
        <end position="179"/>
    </location>
</feature>
<dbReference type="PANTHER" id="PTHR37751">
    <property type="entry name" value="LOW PROTEIN: M-PHASE INDUCER PHOSPHATASE-LIKE PROTEIN"/>
    <property type="match status" value="1"/>
</dbReference>
<evidence type="ECO:0000313" key="3">
    <source>
        <dbReference type="EMBL" id="KAG6481628.1"/>
    </source>
</evidence>
<organism evidence="3 4">
    <name type="scientific">Zingiber officinale</name>
    <name type="common">Ginger</name>
    <name type="synonym">Amomum zingiber</name>
    <dbReference type="NCBI Taxonomy" id="94328"/>
    <lineage>
        <taxon>Eukaryota</taxon>
        <taxon>Viridiplantae</taxon>
        <taxon>Streptophyta</taxon>
        <taxon>Embryophyta</taxon>
        <taxon>Tracheophyta</taxon>
        <taxon>Spermatophyta</taxon>
        <taxon>Magnoliopsida</taxon>
        <taxon>Liliopsida</taxon>
        <taxon>Zingiberales</taxon>
        <taxon>Zingiberaceae</taxon>
        <taxon>Zingiber</taxon>
    </lineage>
</organism>
<gene>
    <name evidence="3" type="ORF">ZIOFF_058232</name>
</gene>
<feature type="compositionally biased region" description="Basic and acidic residues" evidence="1">
    <location>
        <begin position="200"/>
        <end position="221"/>
    </location>
</feature>
<evidence type="ECO:0000259" key="2">
    <source>
        <dbReference type="Pfam" id="PF14383"/>
    </source>
</evidence>
<dbReference type="InterPro" id="IPR032795">
    <property type="entry name" value="DUF3741-assoc"/>
</dbReference>
<feature type="compositionally biased region" description="Basic and acidic residues" evidence="1">
    <location>
        <begin position="229"/>
        <end position="270"/>
    </location>
</feature>
<feature type="domain" description="DUF3741" evidence="2">
    <location>
        <begin position="101"/>
        <end position="114"/>
    </location>
</feature>
<dbReference type="Proteomes" id="UP000734854">
    <property type="component" value="Unassembled WGS sequence"/>
</dbReference>
<dbReference type="OrthoDB" id="1939700at2759"/>